<reference evidence="1" key="1">
    <citation type="submission" date="2015-06" db="UniProtKB">
        <authorList>
            <consortium name="EnsemblPlants"/>
        </authorList>
    </citation>
    <scope>IDENTIFICATION</scope>
</reference>
<dbReference type="AlphaFoldDB" id="M8BPT0"/>
<name>M8BPT0_AEGTA</name>
<accession>M8BPT0</accession>
<proteinExistence type="predicted"/>
<protein>
    <submittedName>
        <fullName evidence="1">Uncharacterized protein</fullName>
    </submittedName>
</protein>
<evidence type="ECO:0000313" key="1">
    <source>
        <dbReference type="EnsemblPlants" id="EMT27035"/>
    </source>
</evidence>
<dbReference type="Pfam" id="PF14299">
    <property type="entry name" value="PP2"/>
    <property type="match status" value="1"/>
</dbReference>
<dbReference type="PANTHER" id="PTHR32278">
    <property type="entry name" value="F-BOX DOMAIN-CONTAINING PROTEIN"/>
    <property type="match status" value="1"/>
</dbReference>
<dbReference type="PANTHER" id="PTHR32278:SF111">
    <property type="entry name" value="F-BOX PROTEIN PP2-B12-RELATED"/>
    <property type="match status" value="1"/>
</dbReference>
<organism evidence="1">
    <name type="scientific">Aegilops tauschii</name>
    <name type="common">Tausch's goatgrass</name>
    <name type="synonym">Aegilops squarrosa</name>
    <dbReference type="NCBI Taxonomy" id="37682"/>
    <lineage>
        <taxon>Eukaryota</taxon>
        <taxon>Viridiplantae</taxon>
        <taxon>Streptophyta</taxon>
        <taxon>Embryophyta</taxon>
        <taxon>Tracheophyta</taxon>
        <taxon>Spermatophyta</taxon>
        <taxon>Magnoliopsida</taxon>
        <taxon>Liliopsida</taxon>
        <taxon>Poales</taxon>
        <taxon>Poaceae</taxon>
        <taxon>BOP clade</taxon>
        <taxon>Pooideae</taxon>
        <taxon>Triticodae</taxon>
        <taxon>Triticeae</taxon>
        <taxon>Triticinae</taxon>
        <taxon>Aegilops</taxon>
    </lineage>
</organism>
<dbReference type="ExpressionAtlas" id="M8BPT0">
    <property type="expression patterns" value="baseline"/>
</dbReference>
<dbReference type="InterPro" id="IPR025886">
    <property type="entry name" value="PP2-like"/>
</dbReference>
<sequence length="259" mass="29799">MAFEQTPAKRGDRHRRRRQWGRGYLVADGSWVHGVVLQGKRVHGWWLQTSDNAQVAARESVWLDRETGAKCYMLSARNLSIVWGDTPQYWTWIPLEDSRFSEGAQLRHVCWLEIRGKIHSNMLSQDTTYATYMVFKKTDDLYGLAFPVQEASVSVGATNLTRKVCLQHNNDDDDDDNDDDDDYDDCGMPENYWSMRRNGLHKENVALPQQRTDGWMELELGEFFNEGGDDGEVSISLTETKGGNWKSRALRSDVRNQAE</sequence>
<dbReference type="EnsemblPlants" id="EMT27035">
    <property type="protein sequence ID" value="EMT27035"/>
    <property type="gene ID" value="F775_11898"/>
</dbReference>